<evidence type="ECO:0000256" key="2">
    <source>
        <dbReference type="SAM" id="Phobius"/>
    </source>
</evidence>
<evidence type="ECO:0000313" key="5">
    <source>
        <dbReference type="Proteomes" id="UP000249619"/>
    </source>
</evidence>
<dbReference type="InterPro" id="IPR058931">
    <property type="entry name" value="SnoaL_6"/>
</dbReference>
<dbReference type="STRING" id="183478.A0A364ND54"/>
<protein>
    <recommendedName>
        <fullName evidence="3">SnoaL-like domain-containing protein</fullName>
    </recommendedName>
</protein>
<reference evidence="5" key="1">
    <citation type="submission" date="2018-05" db="EMBL/GenBank/DDBJ databases">
        <title>Draft genome sequence of Stemphylium lycopersici strain CIDEFI 213.</title>
        <authorList>
            <person name="Medina R."/>
            <person name="Franco M.E.E."/>
            <person name="Lucentini C.G."/>
            <person name="Saparrat M.C.N."/>
            <person name="Balatti P.A."/>
        </authorList>
    </citation>
    <scope>NUCLEOTIDE SEQUENCE [LARGE SCALE GENOMIC DNA]</scope>
    <source>
        <strain evidence="5">CIDEFI 213</strain>
    </source>
</reference>
<keyword evidence="2" id="KW-0812">Transmembrane</keyword>
<feature type="compositionally biased region" description="Polar residues" evidence="1">
    <location>
        <begin position="75"/>
        <end position="90"/>
    </location>
</feature>
<feature type="transmembrane region" description="Helical" evidence="2">
    <location>
        <begin position="136"/>
        <end position="156"/>
    </location>
</feature>
<feature type="domain" description="SnoaL-like" evidence="3">
    <location>
        <begin position="740"/>
        <end position="928"/>
    </location>
</feature>
<comment type="caution">
    <text evidence="4">The sequence shown here is derived from an EMBL/GenBank/DDBJ whole genome shotgun (WGS) entry which is preliminary data.</text>
</comment>
<evidence type="ECO:0000256" key="1">
    <source>
        <dbReference type="SAM" id="MobiDB-lite"/>
    </source>
</evidence>
<feature type="region of interest" description="Disordered" evidence="1">
    <location>
        <begin position="1"/>
        <end position="100"/>
    </location>
</feature>
<evidence type="ECO:0000313" key="4">
    <source>
        <dbReference type="EMBL" id="RAR15180.1"/>
    </source>
</evidence>
<feature type="transmembrane region" description="Helical" evidence="2">
    <location>
        <begin position="620"/>
        <end position="642"/>
    </location>
</feature>
<keyword evidence="2" id="KW-1133">Transmembrane helix</keyword>
<evidence type="ECO:0000259" key="3">
    <source>
        <dbReference type="Pfam" id="PF26528"/>
    </source>
</evidence>
<dbReference type="AlphaFoldDB" id="A0A364ND54"/>
<dbReference type="EMBL" id="QGDH01000014">
    <property type="protein sequence ID" value="RAR15180.1"/>
    <property type="molecule type" value="Genomic_DNA"/>
</dbReference>
<dbReference type="PANTHER" id="PTHR35041">
    <property type="entry name" value="MEDIATOR OF RNA POLYMERASE II TRANSCRIPTION SUBUNIT 1"/>
    <property type="match status" value="1"/>
</dbReference>
<sequence>MTSRGRRSAYSSRDASPETRPEPYDPLRTETDPIELARLSEPSPDGRRTPGARGRSPDPLLSTPQEGLRPATPFGLSQSQSQYTPVTARNASPRPTVRSTRESTYTLNSLYYNKSRDADTQALVDRRAGELAQWHIYWTTPALVVSLFLAGFAAAVGHHLFYMHLNGQPATAQLKMVRYGTALAFFVKSTLVGTVIMCNRQRIWYTFRRKAMTINGIDGLFSATEDPTQFFLNWEMTKSGKLATFMAACTWLIPIASVLSPASLTSELRTLTEVDTCSAATLNFAQESTYDFRSMTSFYEKSLNFYNTTDIEAKKEGWFDYYDQPSKNARRLAFSSVYLQKPQPRENAAATFCGPGWNCTYAVNFMGPGYKCDDIEDAEKANAPFSFDLLAPKGNLTYYANVDEGDYEHQDPEKEGRSLGVMKSEPSIWIGYAINTSRLYDDDSPFRKTWEYVHEPKMFKCVMHYTNYTFEMKYNPKQNATRKQRNFVRPVIDTTVQWDESAETWTASPEKNFIRPDDDVGEYKLTATYHTLGALLRTFLRGTIEKNSVLITHTDLSETRLVNSSTAYPLVDLKTEMQDFFEDILITLFSEPNLVAGERQDVTCERSQTRMVYVYYKHSLWIGYAIVIATTFVFILVGAWSLHRNGVASDVLFSRIMATTRNPTLDQLSVGACLGGDPFPKELTKTKLRFGVLLENEPREGPLGKVEHCCFGTVGETKEIVKGGTYAGLKKWREDAVDEKEPLLSQCYHAYRRTEDIDRKGLFFSPGCLQICRPTPLYAATSRAEIVAYLHDAERGKIPTMTSATGSFDNSALSDETLESARSTKSKSVYTIRALDPSEYDFGTDETCAPIGSTPELLQEKAVKEEWAGMRVDLWDTGRDNNLLVKVQYWWRFEEIPDDEKTMDNMQRMGWRQCLHDIMYLGPKDGTEGAGEVEILE</sequence>
<feature type="transmembrane region" description="Helical" evidence="2">
    <location>
        <begin position="176"/>
        <end position="199"/>
    </location>
</feature>
<organism evidence="4 5">
    <name type="scientific">Stemphylium lycopersici</name>
    <name type="common">Tomato gray leaf spot disease fungus</name>
    <name type="synonym">Thyrospora lycopersici</name>
    <dbReference type="NCBI Taxonomy" id="183478"/>
    <lineage>
        <taxon>Eukaryota</taxon>
        <taxon>Fungi</taxon>
        <taxon>Dikarya</taxon>
        <taxon>Ascomycota</taxon>
        <taxon>Pezizomycotina</taxon>
        <taxon>Dothideomycetes</taxon>
        <taxon>Pleosporomycetidae</taxon>
        <taxon>Pleosporales</taxon>
        <taxon>Pleosporineae</taxon>
        <taxon>Pleosporaceae</taxon>
        <taxon>Stemphylium</taxon>
    </lineage>
</organism>
<proteinExistence type="predicted"/>
<dbReference type="Pfam" id="PF26528">
    <property type="entry name" value="SnoaL_6"/>
    <property type="match status" value="1"/>
</dbReference>
<dbReference type="Proteomes" id="UP000249619">
    <property type="component" value="Unassembled WGS sequence"/>
</dbReference>
<dbReference type="PANTHER" id="PTHR35041:SF3">
    <property type="entry name" value="FORMYLMETHIONINE DEFORMYLASE-LIKE PROTEIN"/>
    <property type="match status" value="1"/>
</dbReference>
<name>A0A364ND54_STELY</name>
<keyword evidence="2" id="KW-0472">Membrane</keyword>
<keyword evidence="5" id="KW-1185">Reference proteome</keyword>
<gene>
    <name evidence="4" type="ORF">DDE83_001417</name>
</gene>
<accession>A0A364ND54</accession>
<feature type="compositionally biased region" description="Basic and acidic residues" evidence="1">
    <location>
        <begin position="15"/>
        <end position="31"/>
    </location>
</feature>